<dbReference type="EMBL" id="CM051399">
    <property type="protein sequence ID" value="KAJ4717446.1"/>
    <property type="molecule type" value="Genomic_DNA"/>
</dbReference>
<evidence type="ECO:0000313" key="2">
    <source>
        <dbReference type="Proteomes" id="UP001164539"/>
    </source>
</evidence>
<evidence type="ECO:0000313" key="1">
    <source>
        <dbReference type="EMBL" id="KAJ4717446.1"/>
    </source>
</evidence>
<reference evidence="1 2" key="1">
    <citation type="journal article" date="2023" name="Science">
        <title>Complex scaffold remodeling in plant triterpene biosynthesis.</title>
        <authorList>
            <person name="De La Pena R."/>
            <person name="Hodgson H."/>
            <person name="Liu J.C."/>
            <person name="Stephenson M.J."/>
            <person name="Martin A.C."/>
            <person name="Owen C."/>
            <person name="Harkess A."/>
            <person name="Leebens-Mack J."/>
            <person name="Jimenez L.E."/>
            <person name="Osbourn A."/>
            <person name="Sattely E.S."/>
        </authorList>
    </citation>
    <scope>NUCLEOTIDE SEQUENCE [LARGE SCALE GENOMIC DNA]</scope>
    <source>
        <strain evidence="2">cv. JPN11</strain>
        <tissue evidence="1">Leaf</tissue>
    </source>
</reference>
<keyword evidence="2" id="KW-1185">Reference proteome</keyword>
<organism evidence="1 2">
    <name type="scientific">Melia azedarach</name>
    <name type="common">Chinaberry tree</name>
    <dbReference type="NCBI Taxonomy" id="155640"/>
    <lineage>
        <taxon>Eukaryota</taxon>
        <taxon>Viridiplantae</taxon>
        <taxon>Streptophyta</taxon>
        <taxon>Embryophyta</taxon>
        <taxon>Tracheophyta</taxon>
        <taxon>Spermatophyta</taxon>
        <taxon>Magnoliopsida</taxon>
        <taxon>eudicotyledons</taxon>
        <taxon>Gunneridae</taxon>
        <taxon>Pentapetalae</taxon>
        <taxon>rosids</taxon>
        <taxon>malvids</taxon>
        <taxon>Sapindales</taxon>
        <taxon>Meliaceae</taxon>
        <taxon>Melia</taxon>
    </lineage>
</organism>
<gene>
    <name evidence="1" type="ORF">OWV82_012324</name>
</gene>
<accession>A0ACC1Y169</accession>
<proteinExistence type="predicted"/>
<name>A0ACC1Y169_MELAZ</name>
<dbReference type="Proteomes" id="UP001164539">
    <property type="component" value="Chromosome 6"/>
</dbReference>
<protein>
    <submittedName>
        <fullName evidence="1">Late embryogenesis abundant protein Lea5</fullName>
    </submittedName>
</protein>
<comment type="caution">
    <text evidence="1">The sequence shown here is derived from an EMBL/GenBank/DDBJ whole genome shotgun (WGS) entry which is preliminary data.</text>
</comment>
<sequence>MARAKMSIVLIGEVRRVYRRFSRFAKPVDNEEAAAGESFTGSLKEKKINSKVDYLTCWVPHPRSGIYFPEGQERVMEDVPQGAASLGGRTFWLRNDNDGVDKPFGWGINGLQDLFGD</sequence>